<evidence type="ECO:0000313" key="4">
    <source>
        <dbReference type="Proteomes" id="UP000232226"/>
    </source>
</evidence>
<feature type="compositionally biased region" description="Basic residues" evidence="1">
    <location>
        <begin position="16"/>
        <end position="28"/>
    </location>
</feature>
<evidence type="ECO:0000313" key="3">
    <source>
        <dbReference type="EMBL" id="ATQ35600.1"/>
    </source>
</evidence>
<dbReference type="AlphaFoldDB" id="A0A3S5Y0C7"/>
<evidence type="ECO:0000256" key="1">
    <source>
        <dbReference type="SAM" id="MobiDB-lite"/>
    </source>
</evidence>
<gene>
    <name evidence="3" type="ORF">CS528_02405</name>
</gene>
<reference evidence="3 4" key="1">
    <citation type="submission" date="2017-10" db="EMBL/GenBank/DDBJ databases">
        <title>Complete Genome Sequence of Mesoplasma entomophilum.</title>
        <authorList>
            <person name="Knight T.F."/>
            <person name="Citino T."/>
            <person name="Rubinstein R."/>
            <person name="Neuschaefer Z."/>
        </authorList>
    </citation>
    <scope>NUCLEOTIDE SEQUENCE [LARGE SCALE GENOMIC DNA]</scope>
    <source>
        <strain evidence="3 4">TAC</strain>
    </source>
</reference>
<keyword evidence="2" id="KW-0472">Membrane</keyword>
<dbReference type="EMBL" id="CP024411">
    <property type="protein sequence ID" value="ATQ35600.1"/>
    <property type="molecule type" value="Genomic_DNA"/>
</dbReference>
<organism evidence="3 4">
    <name type="scientific">Mesoplasma entomophilum</name>
    <dbReference type="NCBI Taxonomy" id="2149"/>
    <lineage>
        <taxon>Bacteria</taxon>
        <taxon>Bacillati</taxon>
        <taxon>Mycoplasmatota</taxon>
        <taxon>Mollicutes</taxon>
        <taxon>Entomoplasmatales</taxon>
        <taxon>Entomoplasmataceae</taxon>
        <taxon>Mesoplasma</taxon>
    </lineage>
</organism>
<feature type="region of interest" description="Disordered" evidence="1">
    <location>
        <begin position="1"/>
        <end position="34"/>
    </location>
</feature>
<feature type="transmembrane region" description="Helical" evidence="2">
    <location>
        <begin position="273"/>
        <end position="296"/>
    </location>
</feature>
<name>A0A3S5Y0C7_9MOLU</name>
<keyword evidence="2" id="KW-1133">Transmembrane helix</keyword>
<feature type="transmembrane region" description="Helical" evidence="2">
    <location>
        <begin position="94"/>
        <end position="122"/>
    </location>
</feature>
<evidence type="ECO:0000256" key="2">
    <source>
        <dbReference type="SAM" id="Phobius"/>
    </source>
</evidence>
<keyword evidence="2" id="KW-0812">Transmembrane</keyword>
<proteinExistence type="predicted"/>
<dbReference type="KEGG" id="ment:CS528_02405"/>
<sequence length="303" mass="33617">MANTKKINESAASKKPVNKKPAAKKSTTKKAEPKIEETVVVETEVVEVEAGNTTVEVEIEQTKKTSIKEVKVKQAVSNEEKKFNKKVKRRKVGLIMNIFGSSSTFFGWLILLILAVAIILFAKDKYLELLNGLVKNRISDTLEKLIGDAQQGNTAMSADQIFNKIIETIKANGLDFGKKHLSYEQVTDAFGTVFNKASLTQVIQNWMSNGDVELPQTVTKEFIDQLIVKLDLDIFKNMGVALIIVSAFLTVINLLNIIFASRLIVAKAKISKPLFIITSIISINIINLIGMLVFVVNDKKTVF</sequence>
<dbReference type="Proteomes" id="UP000232226">
    <property type="component" value="Chromosome"/>
</dbReference>
<accession>A0A3S5Y0C7</accession>
<keyword evidence="4" id="KW-1185">Reference proteome</keyword>
<protein>
    <submittedName>
        <fullName evidence="3">Uncharacterized protein</fullName>
    </submittedName>
</protein>
<dbReference type="RefSeq" id="WP_099651274.1">
    <property type="nucleotide sequence ID" value="NZ_CP024411.1"/>
</dbReference>
<feature type="transmembrane region" description="Helical" evidence="2">
    <location>
        <begin position="238"/>
        <end position="261"/>
    </location>
</feature>